<accession>A0ABM9C069</accession>
<keyword evidence="6" id="KW-1185">Reference proteome</keyword>
<dbReference type="SUPFAM" id="SSF103481">
    <property type="entry name" value="Multidrug resistance efflux transporter EmrE"/>
    <property type="match status" value="1"/>
</dbReference>
<keyword evidence="3" id="KW-0812">Transmembrane</keyword>
<evidence type="ECO:0000256" key="2">
    <source>
        <dbReference type="ARBA" id="ARBA00007362"/>
    </source>
</evidence>
<evidence type="ECO:0000313" key="5">
    <source>
        <dbReference type="EMBL" id="CAH1199226.1"/>
    </source>
</evidence>
<dbReference type="EMBL" id="CAKMMF010000005">
    <property type="protein sequence ID" value="CAH1199226.1"/>
    <property type="molecule type" value="Genomic_DNA"/>
</dbReference>
<gene>
    <name evidence="5" type="ORF">PAECIP111893_01269</name>
</gene>
<proteinExistence type="inferred from homology"/>
<evidence type="ECO:0000313" key="6">
    <source>
        <dbReference type="Proteomes" id="UP000838686"/>
    </source>
</evidence>
<sequence>MLGFFLYFRALKYSPASIIASFTFFTPFVTLIFIMLLLGEKLTALDGVAALLILLSLPVQRIGNRSLSKRRSE</sequence>
<evidence type="ECO:0000256" key="3">
    <source>
        <dbReference type="SAM" id="Phobius"/>
    </source>
</evidence>
<evidence type="ECO:0000256" key="1">
    <source>
        <dbReference type="ARBA" id="ARBA00004127"/>
    </source>
</evidence>
<feature type="domain" description="EamA" evidence="4">
    <location>
        <begin position="2"/>
        <end position="57"/>
    </location>
</feature>
<organism evidence="5 6">
    <name type="scientific">Paenibacillus plantiphilus</name>
    <dbReference type="NCBI Taxonomy" id="2905650"/>
    <lineage>
        <taxon>Bacteria</taxon>
        <taxon>Bacillati</taxon>
        <taxon>Bacillota</taxon>
        <taxon>Bacilli</taxon>
        <taxon>Bacillales</taxon>
        <taxon>Paenibacillaceae</taxon>
        <taxon>Paenibacillus</taxon>
    </lineage>
</organism>
<comment type="caution">
    <text evidence="5">The sequence shown here is derived from an EMBL/GenBank/DDBJ whole genome shotgun (WGS) entry which is preliminary data.</text>
</comment>
<dbReference type="InterPro" id="IPR037185">
    <property type="entry name" value="EmrE-like"/>
</dbReference>
<name>A0ABM9C069_9BACL</name>
<dbReference type="Proteomes" id="UP000838686">
    <property type="component" value="Unassembled WGS sequence"/>
</dbReference>
<evidence type="ECO:0000259" key="4">
    <source>
        <dbReference type="Pfam" id="PF00892"/>
    </source>
</evidence>
<reference evidence="5" key="1">
    <citation type="submission" date="2022-01" db="EMBL/GenBank/DDBJ databases">
        <authorList>
            <person name="Criscuolo A."/>
        </authorList>
    </citation>
    <scope>NUCLEOTIDE SEQUENCE</scope>
    <source>
        <strain evidence="5">CIP111893</strain>
    </source>
</reference>
<keyword evidence="3" id="KW-1133">Transmembrane helix</keyword>
<protein>
    <recommendedName>
        <fullName evidence="4">EamA domain-containing protein</fullName>
    </recommendedName>
</protein>
<dbReference type="Pfam" id="PF00892">
    <property type="entry name" value="EamA"/>
    <property type="match status" value="1"/>
</dbReference>
<comment type="subcellular location">
    <subcellularLocation>
        <location evidence="1">Endomembrane system</location>
        <topology evidence="1">Multi-pass membrane protein</topology>
    </subcellularLocation>
</comment>
<feature type="transmembrane region" description="Helical" evidence="3">
    <location>
        <begin position="16"/>
        <end position="38"/>
    </location>
</feature>
<comment type="similarity">
    <text evidence="2">Belongs to the EamA transporter family.</text>
</comment>
<keyword evidence="3" id="KW-0472">Membrane</keyword>
<dbReference type="RefSeq" id="WP_236339622.1">
    <property type="nucleotide sequence ID" value="NZ_CAKMMF010000005.1"/>
</dbReference>
<dbReference type="InterPro" id="IPR000620">
    <property type="entry name" value="EamA_dom"/>
</dbReference>